<feature type="transmembrane region" description="Helical" evidence="9">
    <location>
        <begin position="189"/>
        <end position="208"/>
    </location>
</feature>
<dbReference type="Pfam" id="PF00083">
    <property type="entry name" value="Sugar_tr"/>
    <property type="match status" value="1"/>
</dbReference>
<dbReference type="OrthoDB" id="8120565at2759"/>
<feature type="region of interest" description="Disordered" evidence="8">
    <location>
        <begin position="1"/>
        <end position="35"/>
    </location>
</feature>
<evidence type="ECO:0000259" key="10">
    <source>
        <dbReference type="PROSITE" id="PS50850"/>
    </source>
</evidence>
<reference evidence="11" key="1">
    <citation type="submission" date="2022-11" db="EMBL/GenBank/DDBJ databases">
        <authorList>
            <person name="Petersen C."/>
        </authorList>
    </citation>
    <scope>NUCLEOTIDE SEQUENCE</scope>
    <source>
        <strain evidence="11">IBT 29864</strain>
    </source>
</reference>
<keyword evidence="6 9" id="KW-0472">Membrane</keyword>
<evidence type="ECO:0000256" key="8">
    <source>
        <dbReference type="SAM" id="MobiDB-lite"/>
    </source>
</evidence>
<evidence type="ECO:0000313" key="12">
    <source>
        <dbReference type="Proteomes" id="UP001147782"/>
    </source>
</evidence>
<feature type="transmembrane region" description="Helical" evidence="9">
    <location>
        <begin position="483"/>
        <end position="507"/>
    </location>
</feature>
<reference evidence="11" key="2">
    <citation type="journal article" date="2023" name="IMA Fungus">
        <title>Comparative genomic study of the Penicillium genus elucidates a diverse pangenome and 15 lateral gene transfer events.</title>
        <authorList>
            <person name="Petersen C."/>
            <person name="Sorensen T."/>
            <person name="Nielsen M.R."/>
            <person name="Sondergaard T.E."/>
            <person name="Sorensen J.L."/>
            <person name="Fitzpatrick D.A."/>
            <person name="Frisvad J.C."/>
            <person name="Nielsen K.L."/>
        </authorList>
    </citation>
    <scope>NUCLEOTIDE SEQUENCE</scope>
    <source>
        <strain evidence="11">IBT 29864</strain>
    </source>
</reference>
<comment type="subcellular location">
    <subcellularLocation>
        <location evidence="1">Membrane</location>
        <topology evidence="1">Multi-pass membrane protein</topology>
    </subcellularLocation>
</comment>
<evidence type="ECO:0000256" key="9">
    <source>
        <dbReference type="SAM" id="Phobius"/>
    </source>
</evidence>
<dbReference type="GO" id="GO:0016020">
    <property type="term" value="C:membrane"/>
    <property type="evidence" value="ECO:0007669"/>
    <property type="project" value="UniProtKB-SubCell"/>
</dbReference>
<dbReference type="NCBIfam" id="TIGR00879">
    <property type="entry name" value="SP"/>
    <property type="match status" value="1"/>
</dbReference>
<feature type="transmembrane region" description="Helical" evidence="9">
    <location>
        <begin position="354"/>
        <end position="375"/>
    </location>
</feature>
<comment type="similarity">
    <text evidence="2 7">Belongs to the major facilitator superfamily. Sugar transporter (TC 2.A.1.1) family.</text>
</comment>
<sequence length="552" mass="61259">MAELKDTSGAAAEKITSFEHDENRSDDESPEMPSIDINYDSNGVRGILNSPYVFGAALLASFGGFSFGYDQGVISLILVMPQFVDQFPQVGENAPNYGFNKGFLTGMLELGAFVGCLLFPYLADRISRKWGISIATAFFTIGAIIQTSAQNYDSLVAGRFIGGIGVGTLALGAPLYISEIAPPNLRGSLMVLESISIVIGAIVAYWITYGTRAMSGDWAYRLPFLLQIIPGLVVGLGIHFFPFSPRWLALRDRNQESLQALSKLRRLPTTDETVQLEWRGILTEDRFQKQILRNQHPNTGPLMMEIKQWLDLFRPKYFKRTCVAIAIPFFQQFSGINAFVYYAPTFFTELGQDYNMSLILSGMVNICQLVGNIPILLYMDKIGRRRIGIYGALGMAIPHLIMAGVVSKFSSSWESHPAVGWFGVALVYIYVLAYALSYGPLAWVLPAEVFPSSRRAKGVGIATATNWLANFIIGTVVPQMLVSIGWGTFLFFGVWCLIASVFSFFFVRETSNRTLEQVAAVFGDNLQAEEEDLRRQVQREVWAETSVQPQTP</sequence>
<accession>A0A9W9VUS0</accession>
<feature type="transmembrane region" description="Helical" evidence="9">
    <location>
        <begin position="458"/>
        <end position="477"/>
    </location>
</feature>
<dbReference type="AlphaFoldDB" id="A0A9W9VUS0"/>
<dbReference type="InterPro" id="IPR003663">
    <property type="entry name" value="Sugar/inositol_transpt"/>
</dbReference>
<dbReference type="Gene3D" id="1.20.1250.20">
    <property type="entry name" value="MFS general substrate transporter like domains"/>
    <property type="match status" value="1"/>
</dbReference>
<comment type="caution">
    <text evidence="11">The sequence shown here is derived from an EMBL/GenBank/DDBJ whole genome shotgun (WGS) entry which is preliminary data.</text>
</comment>
<evidence type="ECO:0000256" key="1">
    <source>
        <dbReference type="ARBA" id="ARBA00004141"/>
    </source>
</evidence>
<name>A0A9W9VUS0_9EURO</name>
<keyword evidence="4 9" id="KW-0812">Transmembrane</keyword>
<dbReference type="GeneID" id="81432907"/>
<dbReference type="PROSITE" id="PS50850">
    <property type="entry name" value="MFS"/>
    <property type="match status" value="1"/>
</dbReference>
<evidence type="ECO:0000256" key="6">
    <source>
        <dbReference type="ARBA" id="ARBA00023136"/>
    </source>
</evidence>
<dbReference type="GO" id="GO:0005351">
    <property type="term" value="F:carbohydrate:proton symporter activity"/>
    <property type="evidence" value="ECO:0007669"/>
    <property type="project" value="TreeGrafter"/>
</dbReference>
<dbReference type="PANTHER" id="PTHR48022">
    <property type="entry name" value="PLASTIDIC GLUCOSE TRANSPORTER 4"/>
    <property type="match status" value="1"/>
</dbReference>
<feature type="transmembrane region" description="Helical" evidence="9">
    <location>
        <begin position="103"/>
        <end position="123"/>
    </location>
</feature>
<dbReference type="InterPro" id="IPR005829">
    <property type="entry name" value="Sugar_transporter_CS"/>
</dbReference>
<dbReference type="Proteomes" id="UP001147782">
    <property type="component" value="Unassembled WGS sequence"/>
</dbReference>
<feature type="domain" description="Major facilitator superfamily (MFS) profile" evidence="10">
    <location>
        <begin position="56"/>
        <end position="511"/>
    </location>
</feature>
<feature type="transmembrane region" description="Helical" evidence="9">
    <location>
        <begin position="52"/>
        <end position="83"/>
    </location>
</feature>
<evidence type="ECO:0000256" key="3">
    <source>
        <dbReference type="ARBA" id="ARBA00022448"/>
    </source>
</evidence>
<feature type="compositionally biased region" description="Basic and acidic residues" evidence="8">
    <location>
        <begin position="16"/>
        <end position="27"/>
    </location>
</feature>
<dbReference type="FunFam" id="1.20.1250.20:FF:000026">
    <property type="entry name" value="MFS quinate transporter QutD"/>
    <property type="match status" value="1"/>
</dbReference>
<dbReference type="PROSITE" id="PS00217">
    <property type="entry name" value="SUGAR_TRANSPORT_2"/>
    <property type="match status" value="1"/>
</dbReference>
<protein>
    <recommendedName>
        <fullName evidence="10">Major facilitator superfamily (MFS) profile domain-containing protein</fullName>
    </recommendedName>
</protein>
<feature type="transmembrane region" description="Helical" evidence="9">
    <location>
        <begin position="155"/>
        <end position="177"/>
    </location>
</feature>
<feature type="transmembrane region" description="Helical" evidence="9">
    <location>
        <begin position="418"/>
        <end position="446"/>
    </location>
</feature>
<evidence type="ECO:0000256" key="5">
    <source>
        <dbReference type="ARBA" id="ARBA00022989"/>
    </source>
</evidence>
<feature type="transmembrane region" description="Helical" evidence="9">
    <location>
        <begin position="322"/>
        <end position="342"/>
    </location>
</feature>
<proteinExistence type="inferred from homology"/>
<keyword evidence="5 9" id="KW-1133">Transmembrane helix</keyword>
<gene>
    <name evidence="11" type="ORF">N7496_000799</name>
</gene>
<evidence type="ECO:0000256" key="7">
    <source>
        <dbReference type="RuleBase" id="RU003346"/>
    </source>
</evidence>
<evidence type="ECO:0000256" key="4">
    <source>
        <dbReference type="ARBA" id="ARBA00022692"/>
    </source>
</evidence>
<dbReference type="SUPFAM" id="SSF103473">
    <property type="entry name" value="MFS general substrate transporter"/>
    <property type="match status" value="1"/>
</dbReference>
<dbReference type="PANTHER" id="PTHR48022:SF14">
    <property type="entry name" value="MAJOR FACILITATOR SUPERFAMILY (MFS) PROFILE DOMAIN-CONTAINING PROTEIN-RELATED"/>
    <property type="match status" value="1"/>
</dbReference>
<dbReference type="InterPro" id="IPR020846">
    <property type="entry name" value="MFS_dom"/>
</dbReference>
<evidence type="ECO:0000256" key="2">
    <source>
        <dbReference type="ARBA" id="ARBA00010992"/>
    </source>
</evidence>
<keyword evidence="12" id="KW-1185">Reference proteome</keyword>
<keyword evidence="3 7" id="KW-0813">Transport</keyword>
<dbReference type="RefSeq" id="XP_056560459.1">
    <property type="nucleotide sequence ID" value="XM_056693730.1"/>
</dbReference>
<dbReference type="InterPro" id="IPR005828">
    <property type="entry name" value="MFS_sugar_transport-like"/>
</dbReference>
<dbReference type="EMBL" id="JAPZBS010000001">
    <property type="protein sequence ID" value="KAJ5389731.1"/>
    <property type="molecule type" value="Genomic_DNA"/>
</dbReference>
<dbReference type="PROSITE" id="PS00216">
    <property type="entry name" value="SUGAR_TRANSPORT_1"/>
    <property type="match status" value="1"/>
</dbReference>
<organism evidence="11 12">
    <name type="scientific">Penicillium cataractarum</name>
    <dbReference type="NCBI Taxonomy" id="2100454"/>
    <lineage>
        <taxon>Eukaryota</taxon>
        <taxon>Fungi</taxon>
        <taxon>Dikarya</taxon>
        <taxon>Ascomycota</taxon>
        <taxon>Pezizomycotina</taxon>
        <taxon>Eurotiomycetes</taxon>
        <taxon>Eurotiomycetidae</taxon>
        <taxon>Eurotiales</taxon>
        <taxon>Aspergillaceae</taxon>
        <taxon>Penicillium</taxon>
    </lineage>
</organism>
<feature type="transmembrane region" description="Helical" evidence="9">
    <location>
        <begin position="130"/>
        <end position="149"/>
    </location>
</feature>
<feature type="transmembrane region" description="Helical" evidence="9">
    <location>
        <begin position="387"/>
        <end position="406"/>
    </location>
</feature>
<evidence type="ECO:0000313" key="11">
    <source>
        <dbReference type="EMBL" id="KAJ5389731.1"/>
    </source>
</evidence>
<dbReference type="InterPro" id="IPR050360">
    <property type="entry name" value="MFS_Sugar_Transporters"/>
</dbReference>
<dbReference type="PRINTS" id="PR00171">
    <property type="entry name" value="SUGRTRNSPORT"/>
</dbReference>
<feature type="transmembrane region" description="Helical" evidence="9">
    <location>
        <begin position="220"/>
        <end position="243"/>
    </location>
</feature>
<dbReference type="InterPro" id="IPR036259">
    <property type="entry name" value="MFS_trans_sf"/>
</dbReference>